<organism evidence="2 3">
    <name type="scientific">Stereocaulon virgatum</name>
    <dbReference type="NCBI Taxonomy" id="373712"/>
    <lineage>
        <taxon>Eukaryota</taxon>
        <taxon>Fungi</taxon>
        <taxon>Dikarya</taxon>
        <taxon>Ascomycota</taxon>
        <taxon>Pezizomycotina</taxon>
        <taxon>Lecanoromycetes</taxon>
        <taxon>OSLEUM clade</taxon>
        <taxon>Lecanoromycetidae</taxon>
        <taxon>Lecanorales</taxon>
        <taxon>Lecanorineae</taxon>
        <taxon>Stereocaulaceae</taxon>
        <taxon>Stereocaulon</taxon>
    </lineage>
</organism>
<keyword evidence="3" id="KW-1185">Reference proteome</keyword>
<gene>
    <name evidence="2" type="ORF">N7G274_001414</name>
</gene>
<name>A0ABR4AV86_9LECA</name>
<protein>
    <submittedName>
        <fullName evidence="2">Uncharacterized protein</fullName>
    </submittedName>
</protein>
<feature type="region of interest" description="Disordered" evidence="1">
    <location>
        <begin position="69"/>
        <end position="112"/>
    </location>
</feature>
<evidence type="ECO:0000313" key="2">
    <source>
        <dbReference type="EMBL" id="KAL2047393.1"/>
    </source>
</evidence>
<dbReference type="EMBL" id="JBEFKJ010000003">
    <property type="protein sequence ID" value="KAL2047393.1"/>
    <property type="molecule type" value="Genomic_DNA"/>
</dbReference>
<evidence type="ECO:0000256" key="1">
    <source>
        <dbReference type="SAM" id="MobiDB-lite"/>
    </source>
</evidence>
<accession>A0ABR4AV86</accession>
<feature type="compositionally biased region" description="Low complexity" evidence="1">
    <location>
        <begin position="84"/>
        <end position="94"/>
    </location>
</feature>
<reference evidence="2 3" key="1">
    <citation type="submission" date="2024-09" db="EMBL/GenBank/DDBJ databases">
        <title>Rethinking Asexuality: The Enigmatic Case of Functional Sexual Genes in Lepraria (Stereocaulaceae).</title>
        <authorList>
            <person name="Doellman M."/>
            <person name="Sun Y."/>
            <person name="Barcenas-Pena A."/>
            <person name="Lumbsch H.T."/>
            <person name="Grewe F."/>
        </authorList>
    </citation>
    <scope>NUCLEOTIDE SEQUENCE [LARGE SCALE GENOMIC DNA]</scope>
    <source>
        <strain evidence="2 3">Mercado 3170</strain>
    </source>
</reference>
<evidence type="ECO:0000313" key="3">
    <source>
        <dbReference type="Proteomes" id="UP001590950"/>
    </source>
</evidence>
<dbReference type="Proteomes" id="UP001590950">
    <property type="component" value="Unassembled WGS sequence"/>
</dbReference>
<proteinExistence type="predicted"/>
<comment type="caution">
    <text evidence="2">The sequence shown here is derived from an EMBL/GenBank/DDBJ whole genome shotgun (WGS) entry which is preliminary data.</text>
</comment>
<sequence length="155" mass="16885">MRQQHSIIILSAQPKLSAMAAAAAYYDQSDIEAKLRFQPQGEGAHLEGRAQDLRQGIHSELRVYPQQQGYPQLGYNGQNGGSYSGQQQGISQQQFDNGTYSPADPQEQGLLPDKSDILTKCNDSPSGRVDDIQPVILSLMLDVSVVKPVSGSCCY</sequence>